<name>A0ABW2SRU8_9ACTN</name>
<dbReference type="RefSeq" id="WP_343983087.1">
    <property type="nucleotide sequence ID" value="NZ_BAAAGK010000295.1"/>
</dbReference>
<keyword evidence="5" id="KW-1185">Reference proteome</keyword>
<reference evidence="5" key="1">
    <citation type="journal article" date="2019" name="Int. J. Syst. Evol. Microbiol.">
        <title>The Global Catalogue of Microorganisms (GCM) 10K type strain sequencing project: providing services to taxonomists for standard genome sequencing and annotation.</title>
        <authorList>
            <consortium name="The Broad Institute Genomics Platform"/>
            <consortium name="The Broad Institute Genome Sequencing Center for Infectious Disease"/>
            <person name="Wu L."/>
            <person name="Ma J."/>
        </authorList>
    </citation>
    <scope>NUCLEOTIDE SEQUENCE [LARGE SCALE GENOMIC DNA]</scope>
    <source>
        <strain evidence="5">JCM 10083</strain>
    </source>
</reference>
<proteinExistence type="inferred from homology"/>
<gene>
    <name evidence="4" type="ORF">ACFQVD_02595</name>
</gene>
<dbReference type="EMBL" id="JBHTEE010000001">
    <property type="protein sequence ID" value="MFC7598994.1"/>
    <property type="molecule type" value="Genomic_DNA"/>
</dbReference>
<comment type="caution">
    <text evidence="4">The sequence shown here is derived from an EMBL/GenBank/DDBJ whole genome shotgun (WGS) entry which is preliminary data.</text>
</comment>
<accession>A0ABW2SRU8</accession>
<dbReference type="InterPro" id="IPR032109">
    <property type="entry name" value="Big_3_5"/>
</dbReference>
<dbReference type="Pfam" id="PF11999">
    <property type="entry name" value="Ice_binding"/>
    <property type="match status" value="1"/>
</dbReference>
<dbReference type="InterPro" id="IPR013783">
    <property type="entry name" value="Ig-like_fold"/>
</dbReference>
<evidence type="ECO:0000256" key="1">
    <source>
        <dbReference type="ARBA" id="ARBA00005445"/>
    </source>
</evidence>
<dbReference type="Gene3D" id="2.60.40.10">
    <property type="entry name" value="Immunoglobulins"/>
    <property type="match status" value="1"/>
</dbReference>
<evidence type="ECO:0000313" key="4">
    <source>
        <dbReference type="EMBL" id="MFC7598994.1"/>
    </source>
</evidence>
<evidence type="ECO:0000313" key="5">
    <source>
        <dbReference type="Proteomes" id="UP001596514"/>
    </source>
</evidence>
<dbReference type="InterPro" id="IPR021884">
    <property type="entry name" value="Ice-bd_prot"/>
</dbReference>
<comment type="similarity">
    <text evidence="1">Belongs to the ice-binding protein family.</text>
</comment>
<evidence type="ECO:0000256" key="2">
    <source>
        <dbReference type="ARBA" id="ARBA00022729"/>
    </source>
</evidence>
<dbReference type="Pfam" id="PF16640">
    <property type="entry name" value="Big_3_5"/>
    <property type="match status" value="1"/>
</dbReference>
<sequence>MTLGQAEDCAVMAGNAVTSTDLTTIIGTVALSPGITMTGFPPGIVRGEVHKNDAAAQQKKADAVAAYNDAAGRTPTATIPPNLGEGATITPGVYDTPGGVFELAGTLTLDAQGDPDATFIFQADSALNTAKTSNIDLTNGAQEDNIIWQVGDSATLGEYSTFRGTVLALNDVKVMTGAAMHGRAMALNNVVTLNGTTILPATQIMLPDAPETDTSLTSSLNPSRLGDPVTFVAEVSGDFHGVSPTNTVLFKDGSVVIGSAMLDDLGVATFTTAELTKGVHPITAVYVAGGTSVGEAWVDFAPSESPVVNQQVLDPGTT</sequence>
<keyword evidence="2" id="KW-0732">Signal</keyword>
<organism evidence="4 5">
    <name type="scientific">Streptosporangium amethystogenes subsp. fukuiense</name>
    <dbReference type="NCBI Taxonomy" id="698418"/>
    <lineage>
        <taxon>Bacteria</taxon>
        <taxon>Bacillati</taxon>
        <taxon>Actinomycetota</taxon>
        <taxon>Actinomycetes</taxon>
        <taxon>Streptosporangiales</taxon>
        <taxon>Streptosporangiaceae</taxon>
        <taxon>Streptosporangium</taxon>
    </lineage>
</organism>
<feature type="domain" description="Bacterial Ig-like" evidence="3">
    <location>
        <begin position="216"/>
        <end position="312"/>
    </location>
</feature>
<protein>
    <submittedName>
        <fullName evidence="4">Ice-binding family protein</fullName>
    </submittedName>
</protein>
<dbReference type="Proteomes" id="UP001596514">
    <property type="component" value="Unassembled WGS sequence"/>
</dbReference>
<evidence type="ECO:0000259" key="3">
    <source>
        <dbReference type="Pfam" id="PF16640"/>
    </source>
</evidence>